<keyword evidence="2" id="KW-1185">Reference proteome</keyword>
<dbReference type="Gene3D" id="3.30.559.10">
    <property type="entry name" value="Chloramphenicol acetyltransferase-like domain"/>
    <property type="match status" value="1"/>
</dbReference>
<reference evidence="1" key="1">
    <citation type="submission" date="2022-12" db="EMBL/GenBank/DDBJ databases">
        <authorList>
            <person name="Petersen C."/>
        </authorList>
    </citation>
    <scope>NUCLEOTIDE SEQUENCE</scope>
    <source>
        <strain evidence="1">IBT 16125</strain>
    </source>
</reference>
<dbReference type="GeneID" id="81603725"/>
<dbReference type="EMBL" id="JAPVEA010000008">
    <property type="protein sequence ID" value="KAJ5439102.1"/>
    <property type="molecule type" value="Genomic_DNA"/>
</dbReference>
<protein>
    <recommendedName>
        <fullName evidence="3">Alcohol acetyltransferase</fullName>
    </recommendedName>
</protein>
<dbReference type="GO" id="GO:0008080">
    <property type="term" value="F:N-acetyltransferase activity"/>
    <property type="evidence" value="ECO:0007669"/>
    <property type="project" value="TreeGrafter"/>
</dbReference>
<organism evidence="1 2">
    <name type="scientific">Penicillium daleae</name>
    <dbReference type="NCBI Taxonomy" id="63821"/>
    <lineage>
        <taxon>Eukaryota</taxon>
        <taxon>Fungi</taxon>
        <taxon>Dikarya</taxon>
        <taxon>Ascomycota</taxon>
        <taxon>Pezizomycotina</taxon>
        <taxon>Eurotiomycetes</taxon>
        <taxon>Eurotiomycetidae</taxon>
        <taxon>Eurotiales</taxon>
        <taxon>Aspergillaceae</taxon>
        <taxon>Penicillium</taxon>
    </lineage>
</organism>
<evidence type="ECO:0008006" key="3">
    <source>
        <dbReference type="Google" id="ProtNLM"/>
    </source>
</evidence>
<dbReference type="SUPFAM" id="SSF52777">
    <property type="entry name" value="CoA-dependent acyltransferases"/>
    <property type="match status" value="2"/>
</dbReference>
<dbReference type="RefSeq" id="XP_056762331.1">
    <property type="nucleotide sequence ID" value="XM_056913482.1"/>
</dbReference>
<evidence type="ECO:0000313" key="2">
    <source>
        <dbReference type="Proteomes" id="UP001213681"/>
    </source>
</evidence>
<accession>A0AAD6BZW7</accession>
<sequence length="469" mass="52501">MALYQFEKLRPVGRLEQYSTARHQAGFYLNVAVTATYVLPNSFKLSVKDYVYRACETLIAEHPVLSAIPAADDTQEPYFVRLPQIDLDQTVSFEQRKTSSSLTESTDGEPSADLELQALLEREHNTPFKAPNTYWRLCVLTDPIDARRFTAVFVYHHALGDGTSGKALHQTFLRALDSADSDNRETKSIIQPPAKPLLPNIEQIHPMPLSFLFLAKKIFQEKIYSRRDPGLWSGGNIRTEGQTHIRLVPFSKSLVTSLRKVCRQENTSITALLHTALARSLFANLPPRYTILNCTGAISCRRWLPDIITDEVMGVYVNDFDESYTRSTIMSENIHTFPWAEARRSKQGLEAAIQRQGSDTGPNLLKFVNDFQQELCLSKVGSERYKSYEISNVGVVLCEAVPEKPRIEGMVFSQCASVIGNAIEVSVITGGDGCMVLAVTWQDGVVEENLIQGAIAFLKDEFKGLAKLK</sequence>
<reference evidence="1" key="2">
    <citation type="journal article" date="2023" name="IMA Fungus">
        <title>Comparative genomic study of the Penicillium genus elucidates a diverse pangenome and 15 lateral gene transfer events.</title>
        <authorList>
            <person name="Petersen C."/>
            <person name="Sorensen T."/>
            <person name="Nielsen M.R."/>
            <person name="Sondergaard T.E."/>
            <person name="Sorensen J.L."/>
            <person name="Fitzpatrick D.A."/>
            <person name="Frisvad J.C."/>
            <person name="Nielsen K.L."/>
        </authorList>
    </citation>
    <scope>NUCLEOTIDE SEQUENCE</scope>
    <source>
        <strain evidence="1">IBT 16125</strain>
    </source>
</reference>
<dbReference type="InterPro" id="IPR023213">
    <property type="entry name" value="CAT-like_dom_sf"/>
</dbReference>
<dbReference type="Proteomes" id="UP001213681">
    <property type="component" value="Unassembled WGS sequence"/>
</dbReference>
<dbReference type="InterPro" id="IPR010828">
    <property type="entry name" value="Atf2/Sli1-like"/>
</dbReference>
<comment type="caution">
    <text evidence="1">The sequence shown here is derived from an EMBL/GenBank/DDBJ whole genome shotgun (WGS) entry which is preliminary data.</text>
</comment>
<proteinExistence type="predicted"/>
<evidence type="ECO:0000313" key="1">
    <source>
        <dbReference type="EMBL" id="KAJ5439102.1"/>
    </source>
</evidence>
<dbReference type="Pfam" id="PF07247">
    <property type="entry name" value="AATase"/>
    <property type="match status" value="1"/>
</dbReference>
<dbReference type="InterPro" id="IPR052058">
    <property type="entry name" value="Alcohol_O-acetyltransferase"/>
</dbReference>
<dbReference type="PANTHER" id="PTHR28037">
    <property type="entry name" value="ALCOHOL O-ACETYLTRANSFERASE 1-RELATED"/>
    <property type="match status" value="1"/>
</dbReference>
<dbReference type="PANTHER" id="PTHR28037:SF1">
    <property type="entry name" value="ALCOHOL O-ACETYLTRANSFERASE 1-RELATED"/>
    <property type="match status" value="1"/>
</dbReference>
<gene>
    <name evidence="1" type="ORF">N7458_010100</name>
</gene>
<dbReference type="AlphaFoldDB" id="A0AAD6BZW7"/>
<name>A0AAD6BZW7_9EURO</name>